<evidence type="ECO:0000313" key="1">
    <source>
        <dbReference type="EMBL" id="SPF46771.1"/>
    </source>
</evidence>
<reference evidence="2" key="1">
    <citation type="submission" date="2018-02" db="EMBL/GenBank/DDBJ databases">
        <authorList>
            <person name="Hausmann B."/>
        </authorList>
    </citation>
    <scope>NUCLEOTIDE SEQUENCE [LARGE SCALE GENOMIC DNA]</scope>
    <source>
        <strain evidence="2">Peat soil MAG SbA1</strain>
    </source>
</reference>
<dbReference type="AlphaFoldDB" id="A0A2U3L4D6"/>
<name>A0A2U3L4D6_9BACT</name>
<accession>A0A2U3L4D6</accession>
<sequence length="158" mass="17809">MNQWHRSFRCGSQGMPSALQTSAPPPVCPPSHPAVIYLTEFIPAWVQPLTVITLPAQPGSQGPFHPRGSFQFGPLLAISELLLYISVGGLHASSRHRQYRFYDFMHQPGHVDDARTCVLLWRPGGPQERPGHHDSKLRLDGLDHRHLVPLWLFSVLQR</sequence>
<organism evidence="1 2">
    <name type="scientific">Candidatus Sulfotelmatobacter kueseliae</name>
    <dbReference type="NCBI Taxonomy" id="2042962"/>
    <lineage>
        <taxon>Bacteria</taxon>
        <taxon>Pseudomonadati</taxon>
        <taxon>Acidobacteriota</taxon>
        <taxon>Terriglobia</taxon>
        <taxon>Terriglobales</taxon>
        <taxon>Candidatus Korobacteraceae</taxon>
        <taxon>Candidatus Sulfotelmatobacter</taxon>
    </lineage>
</organism>
<proteinExistence type="predicted"/>
<gene>
    <name evidence="1" type="ORF">SBA1_680025</name>
</gene>
<protein>
    <submittedName>
        <fullName evidence="1">Uncharacterized protein</fullName>
    </submittedName>
</protein>
<dbReference type="Proteomes" id="UP000238701">
    <property type="component" value="Unassembled WGS sequence"/>
</dbReference>
<evidence type="ECO:0000313" key="2">
    <source>
        <dbReference type="Proteomes" id="UP000238701"/>
    </source>
</evidence>
<dbReference type="EMBL" id="OMOD01000164">
    <property type="protein sequence ID" value="SPF46771.1"/>
    <property type="molecule type" value="Genomic_DNA"/>
</dbReference>